<name>A0A8S1PBD9_9CILI</name>
<dbReference type="Proteomes" id="UP000692954">
    <property type="component" value="Unassembled WGS sequence"/>
</dbReference>
<keyword evidence="3" id="KW-1185">Reference proteome</keyword>
<proteinExistence type="predicted"/>
<feature type="transmembrane region" description="Helical" evidence="1">
    <location>
        <begin position="109"/>
        <end position="128"/>
    </location>
</feature>
<keyword evidence="1" id="KW-0472">Membrane</keyword>
<organism evidence="2 3">
    <name type="scientific">Paramecium sonneborni</name>
    <dbReference type="NCBI Taxonomy" id="65129"/>
    <lineage>
        <taxon>Eukaryota</taxon>
        <taxon>Sar</taxon>
        <taxon>Alveolata</taxon>
        <taxon>Ciliophora</taxon>
        <taxon>Intramacronucleata</taxon>
        <taxon>Oligohymenophorea</taxon>
        <taxon>Peniculida</taxon>
        <taxon>Parameciidae</taxon>
        <taxon>Paramecium</taxon>
    </lineage>
</organism>
<evidence type="ECO:0000256" key="1">
    <source>
        <dbReference type="SAM" id="Phobius"/>
    </source>
</evidence>
<keyword evidence="1" id="KW-0812">Transmembrane</keyword>
<evidence type="ECO:0000313" key="2">
    <source>
        <dbReference type="EMBL" id="CAD8100400.1"/>
    </source>
</evidence>
<gene>
    <name evidence="2" type="ORF">PSON_ATCC_30995.1.T0740010</name>
</gene>
<dbReference type="AlphaFoldDB" id="A0A8S1PBD9"/>
<comment type="caution">
    <text evidence="2">The sequence shown here is derived from an EMBL/GenBank/DDBJ whole genome shotgun (WGS) entry which is preliminary data.</text>
</comment>
<reference evidence="2" key="1">
    <citation type="submission" date="2021-01" db="EMBL/GenBank/DDBJ databases">
        <authorList>
            <consortium name="Genoscope - CEA"/>
            <person name="William W."/>
        </authorList>
    </citation>
    <scope>NUCLEOTIDE SEQUENCE</scope>
</reference>
<dbReference type="OrthoDB" id="297062at2759"/>
<sequence>MKSALNSQSLYEESKFFEIENQSLDNIRRLNPKPLYLIQYNIHSKSDQMLAQRKKQIQKPYIIREKKQIQSQYIKIEKNEEFKKIQNQRRNSLSVDIHCKFLQQKQKEFLQFLSICLAILIFLVLIFHQNEPVEIQGLF</sequence>
<protein>
    <recommendedName>
        <fullName evidence="4">Transmembrane protein</fullName>
    </recommendedName>
</protein>
<keyword evidence="1" id="KW-1133">Transmembrane helix</keyword>
<accession>A0A8S1PBD9</accession>
<evidence type="ECO:0008006" key="4">
    <source>
        <dbReference type="Google" id="ProtNLM"/>
    </source>
</evidence>
<evidence type="ECO:0000313" key="3">
    <source>
        <dbReference type="Proteomes" id="UP000692954"/>
    </source>
</evidence>
<dbReference type="EMBL" id="CAJJDN010000074">
    <property type="protein sequence ID" value="CAD8100400.1"/>
    <property type="molecule type" value="Genomic_DNA"/>
</dbReference>